<evidence type="ECO:0000256" key="2">
    <source>
        <dbReference type="ARBA" id="ARBA00023315"/>
    </source>
</evidence>
<protein>
    <recommendedName>
        <fullName evidence="3">Glycine N-acyltransferase-like protein</fullName>
        <ecNumber evidence="3">2.3.1.-</ecNumber>
    </recommendedName>
</protein>
<dbReference type="Pfam" id="PF08444">
    <property type="entry name" value="Gly_acyl_tr_C"/>
    <property type="match status" value="1"/>
</dbReference>
<dbReference type="SUPFAM" id="SSF55729">
    <property type="entry name" value="Acyl-CoA N-acyltransferases (Nat)"/>
    <property type="match status" value="1"/>
</dbReference>
<dbReference type="InterPro" id="IPR015938">
    <property type="entry name" value="Glycine_N-acyltransferase_N"/>
</dbReference>
<proteinExistence type="inferred from homology"/>
<evidence type="ECO:0000256" key="1">
    <source>
        <dbReference type="ARBA" id="ARBA00022679"/>
    </source>
</evidence>
<keyword evidence="6" id="KW-1185">Reference proteome</keyword>
<dbReference type="GO" id="GO:0047961">
    <property type="term" value="F:glycine N-acyltransferase activity"/>
    <property type="evidence" value="ECO:0007669"/>
    <property type="project" value="InterPro"/>
</dbReference>
<evidence type="ECO:0000256" key="3">
    <source>
        <dbReference type="RuleBase" id="RU368002"/>
    </source>
</evidence>
<dbReference type="STRING" id="56723.ENSLBEP00000027113"/>
<dbReference type="EC" id="2.3.1.-" evidence="3"/>
<dbReference type="InterPro" id="IPR010313">
    <property type="entry name" value="Glycine_N-acyltransferase"/>
</dbReference>
<dbReference type="PANTHER" id="PTHR15298">
    <property type="entry name" value="L-COA N-ACYLTRANSFERASE-RELATED"/>
    <property type="match status" value="1"/>
</dbReference>
<accession>A0A3Q3G842</accession>
<dbReference type="GO" id="GO:0005739">
    <property type="term" value="C:mitochondrion"/>
    <property type="evidence" value="ECO:0007669"/>
    <property type="project" value="InterPro"/>
</dbReference>
<reference evidence="5" key="1">
    <citation type="submission" date="2025-08" db="UniProtKB">
        <authorList>
            <consortium name="Ensembl"/>
        </authorList>
    </citation>
    <scope>IDENTIFICATION</scope>
</reference>
<name>A0A3Q3G842_9LABR</name>
<dbReference type="Gene3D" id="3.40.630.30">
    <property type="match status" value="1"/>
</dbReference>
<dbReference type="PANTHER" id="PTHR15298:SF15">
    <property type="entry name" value="GLYCINE N-ACYLTRANSFERASE-LIKE PROTEIN"/>
    <property type="match status" value="1"/>
</dbReference>
<evidence type="ECO:0000313" key="6">
    <source>
        <dbReference type="Proteomes" id="UP000261660"/>
    </source>
</evidence>
<dbReference type="PROSITE" id="PS51186">
    <property type="entry name" value="GNAT"/>
    <property type="match status" value="1"/>
</dbReference>
<keyword evidence="1 3" id="KW-0808">Transferase</keyword>
<dbReference type="Proteomes" id="UP000261660">
    <property type="component" value="Unplaced"/>
</dbReference>
<evidence type="ECO:0000313" key="5">
    <source>
        <dbReference type="Ensembl" id="ENSLBEP00000027113.1"/>
    </source>
</evidence>
<keyword evidence="2 3" id="KW-0012">Acyltransferase</keyword>
<dbReference type="InterPro" id="IPR016181">
    <property type="entry name" value="Acyl_CoA_acyltransferase"/>
</dbReference>
<dbReference type="GeneTree" id="ENSGT00950000183133"/>
<organism evidence="5 6">
    <name type="scientific">Labrus bergylta</name>
    <name type="common">ballan wrasse</name>
    <dbReference type="NCBI Taxonomy" id="56723"/>
    <lineage>
        <taxon>Eukaryota</taxon>
        <taxon>Metazoa</taxon>
        <taxon>Chordata</taxon>
        <taxon>Craniata</taxon>
        <taxon>Vertebrata</taxon>
        <taxon>Euteleostomi</taxon>
        <taxon>Actinopterygii</taxon>
        <taxon>Neopterygii</taxon>
        <taxon>Teleostei</taxon>
        <taxon>Neoteleostei</taxon>
        <taxon>Acanthomorphata</taxon>
        <taxon>Eupercaria</taxon>
        <taxon>Labriformes</taxon>
        <taxon>Labridae</taxon>
        <taxon>Labrus</taxon>
    </lineage>
</organism>
<dbReference type="Pfam" id="PF06021">
    <property type="entry name" value="Gly_acyl_tr_N"/>
    <property type="match status" value="1"/>
</dbReference>
<sequence length="297" mass="34079">MELSEQQLKVSETELRRYLPRSLPVYGFLMHRNRVRSDPLAVFVDRWPDFNVLICRPTCRQKGDLFKDIHVFANDKTSLEETIRKSSVIDWTRFLCLENVCSNRPFGDFPFMTSQRAVAPPPGFDHRHIGLFKAVASEKEVPGRELAVCQVKILEDVSKLPDIDSSGMSLSSLDESHVSLVNQTWKFSNSDEALVMIRNMVTNFPSCCVLDDEGQPVSWILVYDYCAMGMLYTLPEHRGKGYAKVLICSMARRLHAEGYPVYCFIEEENTLSHRLFTKLGFTEVPSYRAAWMGFNEL</sequence>
<dbReference type="InParanoid" id="A0A3Q3G842"/>
<comment type="similarity">
    <text evidence="3">Belongs to the glycine N-acyltransferase family.</text>
</comment>
<evidence type="ECO:0000259" key="4">
    <source>
        <dbReference type="PROSITE" id="PS51186"/>
    </source>
</evidence>
<feature type="domain" description="N-acetyltransferase" evidence="4">
    <location>
        <begin position="168"/>
        <end position="297"/>
    </location>
</feature>
<reference evidence="5" key="2">
    <citation type="submission" date="2025-09" db="UniProtKB">
        <authorList>
            <consortium name="Ensembl"/>
        </authorList>
    </citation>
    <scope>IDENTIFICATION</scope>
</reference>
<dbReference type="AlphaFoldDB" id="A0A3Q3G842"/>
<dbReference type="Ensembl" id="ENSLBET00000028414.1">
    <property type="protein sequence ID" value="ENSLBEP00000027113.1"/>
    <property type="gene ID" value="ENSLBEG00000020602.1"/>
</dbReference>
<dbReference type="InterPro" id="IPR013652">
    <property type="entry name" value="Glycine_N-acyltransferase_C"/>
</dbReference>
<dbReference type="InterPro" id="IPR000182">
    <property type="entry name" value="GNAT_dom"/>
</dbReference>
<dbReference type="CDD" id="cd04301">
    <property type="entry name" value="NAT_SF"/>
    <property type="match status" value="1"/>
</dbReference>